<dbReference type="InterPro" id="IPR019734">
    <property type="entry name" value="TPR_rpt"/>
</dbReference>
<dbReference type="Gene3D" id="1.25.40.10">
    <property type="entry name" value="Tetratricopeptide repeat domain"/>
    <property type="match status" value="5"/>
</dbReference>
<evidence type="ECO:0000313" key="5">
    <source>
        <dbReference type="EMBL" id="KXJ90119.1"/>
    </source>
</evidence>
<dbReference type="Pfam" id="PF13432">
    <property type="entry name" value="TPR_16"/>
    <property type="match status" value="1"/>
</dbReference>
<evidence type="ECO:0000256" key="4">
    <source>
        <dbReference type="SAM" id="MobiDB-lite"/>
    </source>
</evidence>
<evidence type="ECO:0000313" key="6">
    <source>
        <dbReference type="Proteomes" id="UP000070501"/>
    </source>
</evidence>
<dbReference type="Pfam" id="PF14559">
    <property type="entry name" value="TPR_19"/>
    <property type="match status" value="2"/>
</dbReference>
<proteinExistence type="predicted"/>
<accession>A0A136IZA1</accession>
<dbReference type="OrthoDB" id="421075at2759"/>
<feature type="repeat" description="TPR" evidence="3">
    <location>
        <begin position="680"/>
        <end position="713"/>
    </location>
</feature>
<evidence type="ECO:0000256" key="1">
    <source>
        <dbReference type="ARBA" id="ARBA00022737"/>
    </source>
</evidence>
<feature type="repeat" description="TPR" evidence="3">
    <location>
        <begin position="1142"/>
        <end position="1175"/>
    </location>
</feature>
<protein>
    <submittedName>
        <fullName evidence="5">Tetratricopeptide</fullName>
    </submittedName>
</protein>
<keyword evidence="2 3" id="KW-0802">TPR repeat</keyword>
<feature type="repeat" description="TPR" evidence="3">
    <location>
        <begin position="646"/>
        <end position="679"/>
    </location>
</feature>
<dbReference type="GO" id="GO:0006401">
    <property type="term" value="P:RNA catabolic process"/>
    <property type="evidence" value="ECO:0007669"/>
    <property type="project" value="InterPro"/>
</dbReference>
<dbReference type="InterPro" id="IPR039226">
    <property type="entry name" value="Ski3/TTC37"/>
</dbReference>
<dbReference type="PROSITE" id="PS50005">
    <property type="entry name" value="TPR"/>
    <property type="match status" value="6"/>
</dbReference>
<feature type="repeat" description="TPR" evidence="3">
    <location>
        <begin position="722"/>
        <end position="755"/>
    </location>
</feature>
<dbReference type="STRING" id="196109.A0A136IZA1"/>
<keyword evidence="1" id="KW-0677">Repeat</keyword>
<name>A0A136IZA1_9PEZI</name>
<organism evidence="5 6">
    <name type="scientific">Microdochium bolleyi</name>
    <dbReference type="NCBI Taxonomy" id="196109"/>
    <lineage>
        <taxon>Eukaryota</taxon>
        <taxon>Fungi</taxon>
        <taxon>Dikarya</taxon>
        <taxon>Ascomycota</taxon>
        <taxon>Pezizomycotina</taxon>
        <taxon>Sordariomycetes</taxon>
        <taxon>Xylariomycetidae</taxon>
        <taxon>Xylariales</taxon>
        <taxon>Microdochiaceae</taxon>
        <taxon>Microdochium</taxon>
    </lineage>
</organism>
<dbReference type="PANTHER" id="PTHR15704:SF7">
    <property type="entry name" value="SUPERKILLER COMPLEX PROTEIN 3"/>
    <property type="match status" value="1"/>
</dbReference>
<dbReference type="Proteomes" id="UP000070501">
    <property type="component" value="Unassembled WGS sequence"/>
</dbReference>
<evidence type="ECO:0000256" key="2">
    <source>
        <dbReference type="ARBA" id="ARBA00022803"/>
    </source>
</evidence>
<keyword evidence="6" id="KW-1185">Reference proteome</keyword>
<dbReference type="InterPro" id="IPR011990">
    <property type="entry name" value="TPR-like_helical_dom_sf"/>
</dbReference>
<reference evidence="6" key="1">
    <citation type="submission" date="2016-02" db="EMBL/GenBank/DDBJ databases">
        <title>Draft genome sequence of Microdochium bolleyi, a fungal endophyte of beachgrass.</title>
        <authorList>
            <consortium name="DOE Joint Genome Institute"/>
            <person name="David A.S."/>
            <person name="May G."/>
            <person name="Haridas S."/>
            <person name="Lim J."/>
            <person name="Wang M."/>
            <person name="Labutti K."/>
            <person name="Lipzen A."/>
            <person name="Barry K."/>
            <person name="Grigoriev I.V."/>
        </authorList>
    </citation>
    <scope>NUCLEOTIDE SEQUENCE [LARGE SCALE GENOMIC DNA]</scope>
    <source>
        <strain evidence="6">J235TASD1</strain>
    </source>
</reference>
<dbReference type="SUPFAM" id="SSF48452">
    <property type="entry name" value="TPR-like"/>
    <property type="match status" value="4"/>
</dbReference>
<gene>
    <name evidence="5" type="ORF">Micbo1qcDRAFT_148944</name>
</gene>
<feature type="region of interest" description="Disordered" evidence="4">
    <location>
        <begin position="320"/>
        <end position="345"/>
    </location>
</feature>
<dbReference type="FunCoup" id="A0A136IZA1">
    <property type="interactions" value="501"/>
</dbReference>
<feature type="repeat" description="TPR" evidence="3">
    <location>
        <begin position="982"/>
        <end position="1015"/>
    </location>
</feature>
<dbReference type="Pfam" id="PF18833">
    <property type="entry name" value="TPR_22"/>
    <property type="match status" value="1"/>
</dbReference>
<sequence length="1421" mass="157543">MASAKASLKAMKDAIGKQKWDDAISLAQDVFDKDPKNYLAYVFYAFALDKKNQLDDAEKAYETASNLRPEESQAWQGLIKLYEKRGPSSIPKYYKAALKLAEIFRDADDIAKCHDVAQKFVDFALNQGDRSQYVHALHIMLPDSPIYSALEGRIPHPSKTYETMAQILEVDEKKRINTLIGERRTRLGAKIGEVTVEVTREVMCKSELAEIYQQLIIWTNDDDIRRQYEERLLQFCYDRLLSMHPADKPKELPNVQKLANDMVIIKHPFKLAWDIAVEWQDCKTFADWDVNILRQYCAHFPDSDLYRVLTGFMTSNISPFPKIEEDDSKHTDDSSDDEDGGAPTSVIPFTDEDRLLMMTEGIATTHSLLAHRIMGEYYQHLEEHESNAELMRKAMKIMVSETERTGKVFTNANQAFMVYLGTALVYYQSPRNHGEAKFLFDKALEVDPTCTPAMIGVGLIYEEEEEYDQAIEFLERALIGGPDNLRVRAEVAWLYALKGDYTRGRAELEALLEPMDEASTSKETLAQTRYRLGMCIWNLDDSKAARKSRKGAYACFLEALKADFSFAPAYTSLGIYYADYGKDKKRARKCFLQAVELSSSEVASAERLARSFADDGDWDQVELVARRVVESGKVKPPPGSKRKGISWPYSALGVAELNKQDHGKAIVSFQNALRMTPNDYHSWVGLGESYYNSGRYIAATKALQNAQKLEETNTSIPDSDRWFTKYMLANVRREIGEFDDAIDLYQEVMKTRPDEEGVAIALMQTLVDDSLDCVEKGLFGKAVELAQSVLTSALSVPAALTETFNYWKAVGDACSVFSSVQSRLHDFPTEDVRKILELGEDADALYTVLHDVDGVGKGVIFAKGLFAEDEQLGVDLTRSLHASILAHKRAVHLSAQDAHAQAVAYYNLGWAENRAHLCLPAEIRAQSSRYQKAAVRCFKRAIELEANNTDFWNALGVVTSEINPSVAQHAFVRSLYLNERSAHAWANLGALALIQNDPQFANEAFTRAQSNDPDYAHAWLGQGFVALLYGDAKEARGLFTHAMDIAEASSLATRRHYSVALFDHILTNPPAMGSISLVHPLFALRQLQGLNPQELSYQHLAVLFEERADDIDRAISSLEKTASNLEADYESTESPQALGRFALAKTDLARAYLAAGDYEQAAQCGETALQLSSDNSENELSAEQRRKARLSAHLTVGLAQYFSKEFDSALVYFETALEESEGNPDAVCVLAQVLWATGTEDARDRARSALFEVIEKDPAHVTSVLLLGVIALLDDDAESLEAVLAEVNTLRTSSAVTDAQQAQISDVLQAVAALSSGADSSAEEDPVLTQIQNDIMLNPHLPHAWSKMAQLGGGDGDDDNGHAAAMALHVAQKAIPPKGALGAADLAEAYAGTRTAADAQKAVLVAPWCAVGWESLRAGVA</sequence>
<dbReference type="InterPro" id="IPR040962">
    <property type="entry name" value="TPR_22"/>
</dbReference>
<dbReference type="InParanoid" id="A0A136IZA1"/>
<dbReference type="GO" id="GO:0055087">
    <property type="term" value="C:Ski complex"/>
    <property type="evidence" value="ECO:0007669"/>
    <property type="project" value="InterPro"/>
</dbReference>
<dbReference type="EMBL" id="KQ964253">
    <property type="protein sequence ID" value="KXJ90119.1"/>
    <property type="molecule type" value="Genomic_DNA"/>
</dbReference>
<evidence type="ECO:0000256" key="3">
    <source>
        <dbReference type="PROSITE-ProRule" id="PRU00339"/>
    </source>
</evidence>
<dbReference type="Pfam" id="PF13176">
    <property type="entry name" value="TPR_7"/>
    <property type="match status" value="2"/>
</dbReference>
<dbReference type="PANTHER" id="PTHR15704">
    <property type="entry name" value="SUPERKILLER 3 PROTEIN-RELATED"/>
    <property type="match status" value="1"/>
</dbReference>
<feature type="repeat" description="TPR" evidence="3">
    <location>
        <begin position="451"/>
        <end position="484"/>
    </location>
</feature>
<dbReference type="SMART" id="SM00028">
    <property type="entry name" value="TPR"/>
    <property type="match status" value="11"/>
</dbReference>